<dbReference type="EMBL" id="WKJO01000001">
    <property type="protein sequence ID" value="MRX20892.1"/>
    <property type="molecule type" value="Genomic_DNA"/>
</dbReference>
<evidence type="ECO:0000256" key="3">
    <source>
        <dbReference type="ARBA" id="ARBA00023172"/>
    </source>
</evidence>
<keyword evidence="2 4" id="KW-0238">DNA-binding</keyword>
<dbReference type="GO" id="GO:0006310">
    <property type="term" value="P:DNA recombination"/>
    <property type="evidence" value="ECO:0007669"/>
    <property type="project" value="UniProtKB-KW"/>
</dbReference>
<keyword evidence="3" id="KW-0233">DNA recombination</keyword>
<dbReference type="PANTHER" id="PTHR30349:SF41">
    <property type="entry name" value="INTEGRASE_RECOMBINASE PROTEIN MJ0367-RELATED"/>
    <property type="match status" value="1"/>
</dbReference>
<sequence>MTERQSEPVELRVPDELAQEYLRKNSTLSLSPQTVKTYDSHLTQYATFLHAQDKSILTAEFIDLIEFIEECVLRGNRETTISGKVSTVSELYRYIRLRTDVGDELLFDPLRISEIDLSRYNTPELIKRDALTREEIRKLFSAFNSYRNRLIVVVGIETGLRNSDLREIKIDDVNTERCELHVPTPKYSKPYDVPISDELEFEIGFWLRHHRPAYCAANESEYLFPSQSGHKLEHNSSLNKIVRDAADRAGVQRVIAQSKLTPSQQDVLGTEKQYREWHRVTPHTLRHSFITLLNEAGVSLEYRQLLANHSTYRTTQGYTHSRDNIFESIRDQFDPPR</sequence>
<evidence type="ECO:0000256" key="2">
    <source>
        <dbReference type="ARBA" id="ARBA00023125"/>
    </source>
</evidence>
<dbReference type="InterPro" id="IPR050090">
    <property type="entry name" value="Tyrosine_recombinase_XerCD"/>
</dbReference>
<feature type="domain" description="Tyr recombinase" evidence="5">
    <location>
        <begin position="126"/>
        <end position="334"/>
    </location>
</feature>
<dbReference type="CDD" id="cd00397">
    <property type="entry name" value="DNA_BRE_C"/>
    <property type="match status" value="1"/>
</dbReference>
<name>A0A6A8GEG8_9EURY</name>
<dbReference type="Gene3D" id="1.10.150.130">
    <property type="match status" value="1"/>
</dbReference>
<dbReference type="Gene3D" id="1.10.443.10">
    <property type="entry name" value="Intergrase catalytic core"/>
    <property type="match status" value="1"/>
</dbReference>
<accession>A0A6A8GEG8</accession>
<protein>
    <submittedName>
        <fullName evidence="7">Tyrosine-type recombinase/integrase</fullName>
    </submittedName>
</protein>
<dbReference type="AlphaFoldDB" id="A0A6A8GEG8"/>
<dbReference type="Pfam" id="PF02899">
    <property type="entry name" value="Phage_int_SAM_1"/>
    <property type="match status" value="1"/>
</dbReference>
<evidence type="ECO:0000313" key="7">
    <source>
        <dbReference type="EMBL" id="MRX20892.1"/>
    </source>
</evidence>
<dbReference type="PROSITE" id="PS51900">
    <property type="entry name" value="CB"/>
    <property type="match status" value="1"/>
</dbReference>
<dbReference type="InterPro" id="IPR011010">
    <property type="entry name" value="DNA_brk_join_enz"/>
</dbReference>
<dbReference type="GO" id="GO:0003677">
    <property type="term" value="F:DNA binding"/>
    <property type="evidence" value="ECO:0007669"/>
    <property type="project" value="UniProtKB-UniRule"/>
</dbReference>
<feature type="domain" description="Core-binding (CB)" evidence="6">
    <location>
        <begin position="12"/>
        <end position="96"/>
    </location>
</feature>
<evidence type="ECO:0000256" key="1">
    <source>
        <dbReference type="ARBA" id="ARBA00022908"/>
    </source>
</evidence>
<dbReference type="InterPro" id="IPR002104">
    <property type="entry name" value="Integrase_catalytic"/>
</dbReference>
<organism evidence="7 8">
    <name type="scientific">Haloferax litoreum</name>
    <dbReference type="NCBI Taxonomy" id="2666140"/>
    <lineage>
        <taxon>Archaea</taxon>
        <taxon>Methanobacteriati</taxon>
        <taxon>Methanobacteriota</taxon>
        <taxon>Stenosarchaea group</taxon>
        <taxon>Halobacteria</taxon>
        <taxon>Halobacteriales</taxon>
        <taxon>Haloferacaceae</taxon>
        <taxon>Haloferax</taxon>
    </lineage>
</organism>
<dbReference type="InterPro" id="IPR044068">
    <property type="entry name" value="CB"/>
</dbReference>
<keyword evidence="8" id="KW-1185">Reference proteome</keyword>
<dbReference type="InterPro" id="IPR013762">
    <property type="entry name" value="Integrase-like_cat_sf"/>
</dbReference>
<comment type="caution">
    <text evidence="7">The sequence shown here is derived from an EMBL/GenBank/DDBJ whole genome shotgun (WGS) entry which is preliminary data.</text>
</comment>
<evidence type="ECO:0000256" key="4">
    <source>
        <dbReference type="PROSITE-ProRule" id="PRU01248"/>
    </source>
</evidence>
<dbReference type="InterPro" id="IPR004107">
    <property type="entry name" value="Integrase_SAM-like_N"/>
</dbReference>
<proteinExistence type="predicted"/>
<evidence type="ECO:0000259" key="5">
    <source>
        <dbReference type="PROSITE" id="PS51898"/>
    </source>
</evidence>
<evidence type="ECO:0000259" key="6">
    <source>
        <dbReference type="PROSITE" id="PS51900"/>
    </source>
</evidence>
<keyword evidence="1" id="KW-0229">DNA integration</keyword>
<dbReference type="GO" id="GO:0015074">
    <property type="term" value="P:DNA integration"/>
    <property type="evidence" value="ECO:0007669"/>
    <property type="project" value="UniProtKB-KW"/>
</dbReference>
<gene>
    <name evidence="7" type="ORF">GJR96_02795</name>
</gene>
<dbReference type="Proteomes" id="UP000439022">
    <property type="component" value="Unassembled WGS sequence"/>
</dbReference>
<dbReference type="PANTHER" id="PTHR30349">
    <property type="entry name" value="PHAGE INTEGRASE-RELATED"/>
    <property type="match status" value="1"/>
</dbReference>
<evidence type="ECO:0000313" key="8">
    <source>
        <dbReference type="Proteomes" id="UP000439022"/>
    </source>
</evidence>
<dbReference type="PROSITE" id="PS51898">
    <property type="entry name" value="TYR_RECOMBINASE"/>
    <property type="match status" value="1"/>
</dbReference>
<reference evidence="7 8" key="1">
    <citation type="submission" date="2019-11" db="EMBL/GenBank/DDBJ databases">
        <title>Whole genome sequence of Haloferax sp. MBLA0076.</title>
        <authorList>
            <person name="Seo M.-J."/>
            <person name="Cho E.-S."/>
        </authorList>
    </citation>
    <scope>NUCLEOTIDE SEQUENCE [LARGE SCALE GENOMIC DNA]</scope>
    <source>
        <strain evidence="7 8">MBLA0076</strain>
    </source>
</reference>
<dbReference type="InterPro" id="IPR010998">
    <property type="entry name" value="Integrase_recombinase_N"/>
</dbReference>
<dbReference type="SUPFAM" id="SSF56349">
    <property type="entry name" value="DNA breaking-rejoining enzymes"/>
    <property type="match status" value="1"/>
</dbReference>
<dbReference type="Pfam" id="PF00589">
    <property type="entry name" value="Phage_integrase"/>
    <property type="match status" value="1"/>
</dbReference>
<dbReference type="RefSeq" id="WP_151161543.1">
    <property type="nucleotide sequence ID" value="NZ_WKJO01000001.1"/>
</dbReference>